<accession>A0A821THP4</accession>
<gene>
    <name evidence="2" type="ORF">PMACD_LOCUS8820</name>
</gene>
<evidence type="ECO:0000313" key="3">
    <source>
        <dbReference type="Proteomes" id="UP000663880"/>
    </source>
</evidence>
<protein>
    <submittedName>
        <fullName evidence="2">Uncharacterized protein</fullName>
    </submittedName>
</protein>
<reference evidence="2" key="1">
    <citation type="submission" date="2021-02" db="EMBL/GenBank/DDBJ databases">
        <authorList>
            <person name="Steward A R."/>
        </authorList>
    </citation>
    <scope>NUCLEOTIDE SEQUENCE</scope>
</reference>
<proteinExistence type="predicted"/>
<dbReference type="OrthoDB" id="412981at2759"/>
<sequence>MESPTAAWLYHIWLLIRRSIRHRTIPACNHQQFYTLGVELAIAGNPTHIIALYCPPGGEIYTGDAAHALQPRPAGDHRGRLEHKTNRLAR</sequence>
<evidence type="ECO:0000256" key="1">
    <source>
        <dbReference type="SAM" id="MobiDB-lite"/>
    </source>
</evidence>
<dbReference type="EMBL" id="CAJOBZ010000023">
    <property type="protein sequence ID" value="CAF4871658.1"/>
    <property type="molecule type" value="Genomic_DNA"/>
</dbReference>
<feature type="region of interest" description="Disordered" evidence="1">
    <location>
        <begin position="70"/>
        <end position="90"/>
    </location>
</feature>
<comment type="caution">
    <text evidence="2">The sequence shown here is derived from an EMBL/GenBank/DDBJ whole genome shotgun (WGS) entry which is preliminary data.</text>
</comment>
<dbReference type="Proteomes" id="UP000663880">
    <property type="component" value="Unassembled WGS sequence"/>
</dbReference>
<evidence type="ECO:0000313" key="2">
    <source>
        <dbReference type="EMBL" id="CAF4871658.1"/>
    </source>
</evidence>
<name>A0A821THP4_9NEOP</name>
<organism evidence="2 3">
    <name type="scientific">Pieris macdunnoughi</name>
    <dbReference type="NCBI Taxonomy" id="345717"/>
    <lineage>
        <taxon>Eukaryota</taxon>
        <taxon>Metazoa</taxon>
        <taxon>Ecdysozoa</taxon>
        <taxon>Arthropoda</taxon>
        <taxon>Hexapoda</taxon>
        <taxon>Insecta</taxon>
        <taxon>Pterygota</taxon>
        <taxon>Neoptera</taxon>
        <taxon>Endopterygota</taxon>
        <taxon>Lepidoptera</taxon>
        <taxon>Glossata</taxon>
        <taxon>Ditrysia</taxon>
        <taxon>Papilionoidea</taxon>
        <taxon>Pieridae</taxon>
        <taxon>Pierinae</taxon>
        <taxon>Pieris</taxon>
    </lineage>
</organism>
<keyword evidence="3" id="KW-1185">Reference proteome</keyword>
<dbReference type="AlphaFoldDB" id="A0A821THP4"/>
<feature type="compositionally biased region" description="Basic and acidic residues" evidence="1">
    <location>
        <begin position="74"/>
        <end position="90"/>
    </location>
</feature>